<comment type="cofactor">
    <cofactor evidence="6">
        <name>FAD</name>
        <dbReference type="ChEBI" id="CHEBI:57692"/>
    </cofactor>
    <text evidence="6">Binds 1 FAD per subunit.</text>
</comment>
<dbReference type="PRINTS" id="PR00368">
    <property type="entry name" value="FADPNR"/>
</dbReference>
<dbReference type="InterPro" id="IPR023753">
    <property type="entry name" value="FAD/NAD-binding_dom"/>
</dbReference>
<dbReference type="EMBL" id="SOAW01000003">
    <property type="protein sequence ID" value="TDT30087.1"/>
    <property type="molecule type" value="Genomic_DNA"/>
</dbReference>
<keyword evidence="3 6" id="KW-0521">NADP</keyword>
<dbReference type="Proteomes" id="UP000295371">
    <property type="component" value="Unassembled WGS sequence"/>
</dbReference>
<sequence>MATEHPAPAHHRDLVVIGAGPAGLYSAYYAGFRGLSVAIVDSLTEIGGQIATLFPEKAIFDVAGFPSTTGRDLVRRLQEQASSSDPLYLLGRTATRLIDNGGADLHILLNDGTAIAAKAVLVCAGVGRFEPRRLPVAEGWQGRGMEYFVTNTASYNGRDVIITGGGDSAVDWALHLEPVAKSVTLVHRRARFRAHESSVGRLLNSTVHVRTNAQISDVFGSARIDSVAITTTDGHTDRIPAQALVCALGFVADLGPLAEWGIEIQNRRIPVSPAMQTNVPRVFAAGDVSEYPGKVRLISVGFGEAAIAVNHIAAMIHPNSEVTPGHSSDLGAPIAA</sequence>
<dbReference type="EC" id="1.18.1.2" evidence="6"/>
<dbReference type="Gene3D" id="3.50.50.60">
    <property type="entry name" value="FAD/NAD(P)-binding domain"/>
    <property type="match status" value="2"/>
</dbReference>
<comment type="caution">
    <text evidence="8">The sequence shown here is derived from an EMBL/GenBank/DDBJ whole genome shotgun (WGS) entry which is preliminary data.</text>
</comment>
<evidence type="ECO:0000256" key="3">
    <source>
        <dbReference type="ARBA" id="ARBA00022857"/>
    </source>
</evidence>
<feature type="binding site" evidence="6">
    <location>
        <position position="49"/>
    </location>
    <ligand>
        <name>FAD</name>
        <dbReference type="ChEBI" id="CHEBI:57692"/>
    </ligand>
</feature>
<keyword evidence="1 6" id="KW-0285">Flavoprotein</keyword>
<feature type="domain" description="FAD/NAD(P)-binding" evidence="7">
    <location>
        <begin position="13"/>
        <end position="297"/>
    </location>
</feature>
<reference evidence="8 9" key="1">
    <citation type="submission" date="2019-03" db="EMBL/GenBank/DDBJ databases">
        <title>Genomic Encyclopedia of Archaeal and Bacterial Type Strains, Phase II (KMG-II): from individual species to whole genera.</title>
        <authorList>
            <person name="Goeker M."/>
        </authorList>
    </citation>
    <scope>NUCLEOTIDE SEQUENCE [LARGE SCALE GENOMIC DNA]</scope>
    <source>
        <strain evidence="8 9">DSM 24323</strain>
    </source>
</reference>
<keyword evidence="4 6" id="KW-0560">Oxidoreductase</keyword>
<dbReference type="HAMAP" id="MF_01685">
    <property type="entry name" value="FENR2"/>
    <property type="match status" value="1"/>
</dbReference>
<comment type="subunit">
    <text evidence="6">Homodimer.</text>
</comment>
<dbReference type="RefSeq" id="WP_133755983.1">
    <property type="nucleotide sequence ID" value="NZ_SOAW01000003.1"/>
</dbReference>
<dbReference type="PANTHER" id="PTHR48105">
    <property type="entry name" value="THIOREDOXIN REDUCTASE 1-RELATED-RELATED"/>
    <property type="match status" value="1"/>
</dbReference>
<evidence type="ECO:0000313" key="9">
    <source>
        <dbReference type="Proteomes" id="UP000295371"/>
    </source>
</evidence>
<evidence type="ECO:0000256" key="2">
    <source>
        <dbReference type="ARBA" id="ARBA00022827"/>
    </source>
</evidence>
<dbReference type="Pfam" id="PF07992">
    <property type="entry name" value="Pyr_redox_2"/>
    <property type="match status" value="1"/>
</dbReference>
<evidence type="ECO:0000256" key="5">
    <source>
        <dbReference type="ARBA" id="ARBA00048132"/>
    </source>
</evidence>
<comment type="similarity">
    <text evidence="6">Belongs to the ferredoxin--NADP reductase type 2 family.</text>
</comment>
<evidence type="ECO:0000259" key="7">
    <source>
        <dbReference type="Pfam" id="PF07992"/>
    </source>
</evidence>
<name>A0A4R7J190_9ACTN</name>
<dbReference type="PRINTS" id="PR00469">
    <property type="entry name" value="PNDRDTASEII"/>
</dbReference>
<feature type="binding site" evidence="6">
    <location>
        <position position="41"/>
    </location>
    <ligand>
        <name>FAD</name>
        <dbReference type="ChEBI" id="CHEBI:57692"/>
    </ligand>
</feature>
<evidence type="ECO:0000256" key="6">
    <source>
        <dbReference type="HAMAP-Rule" id="MF_01685"/>
    </source>
</evidence>
<keyword evidence="2 6" id="KW-0274">FAD</keyword>
<dbReference type="AlphaFoldDB" id="A0A4R7J190"/>
<evidence type="ECO:0000256" key="1">
    <source>
        <dbReference type="ARBA" id="ARBA00022630"/>
    </source>
</evidence>
<evidence type="ECO:0000313" key="8">
    <source>
        <dbReference type="EMBL" id="TDT30087.1"/>
    </source>
</evidence>
<dbReference type="SUPFAM" id="SSF51905">
    <property type="entry name" value="FAD/NAD(P)-binding domain"/>
    <property type="match status" value="1"/>
</dbReference>
<feature type="binding site" evidence="6">
    <location>
        <position position="129"/>
    </location>
    <ligand>
        <name>FAD</name>
        <dbReference type="ChEBI" id="CHEBI:57692"/>
    </ligand>
</feature>
<dbReference type="InterPro" id="IPR022890">
    <property type="entry name" value="Fd--NADP_Rdtase_type_2"/>
</dbReference>
<dbReference type="GO" id="GO:0050661">
    <property type="term" value="F:NADP binding"/>
    <property type="evidence" value="ECO:0007669"/>
    <property type="project" value="UniProtKB-UniRule"/>
</dbReference>
<keyword evidence="9" id="KW-1185">Reference proteome</keyword>
<accession>A0A4R7J190</accession>
<comment type="catalytic activity">
    <reaction evidence="6">
        <text>2 reduced [2Fe-2S]-[ferredoxin] + NADP(+) + H(+) = 2 oxidized [2Fe-2S]-[ferredoxin] + NADPH</text>
        <dbReference type="Rhea" id="RHEA:20125"/>
        <dbReference type="Rhea" id="RHEA-COMP:10000"/>
        <dbReference type="Rhea" id="RHEA-COMP:10001"/>
        <dbReference type="ChEBI" id="CHEBI:15378"/>
        <dbReference type="ChEBI" id="CHEBI:33737"/>
        <dbReference type="ChEBI" id="CHEBI:33738"/>
        <dbReference type="ChEBI" id="CHEBI:57783"/>
        <dbReference type="ChEBI" id="CHEBI:58349"/>
        <dbReference type="EC" id="1.18.1.2"/>
    </reaction>
</comment>
<feature type="binding site" evidence="6">
    <location>
        <position position="287"/>
    </location>
    <ligand>
        <name>FAD</name>
        <dbReference type="ChEBI" id="CHEBI:57692"/>
    </ligand>
</feature>
<dbReference type="InterPro" id="IPR050097">
    <property type="entry name" value="Ferredoxin-NADP_redctase_2"/>
</dbReference>
<gene>
    <name evidence="8" type="ORF">CLV29_3111</name>
</gene>
<comment type="catalytic activity">
    <reaction evidence="5">
        <text>[thioredoxin]-dithiol + NADP(+) = [thioredoxin]-disulfide + NADPH + H(+)</text>
        <dbReference type="Rhea" id="RHEA:20345"/>
        <dbReference type="Rhea" id="RHEA-COMP:10698"/>
        <dbReference type="Rhea" id="RHEA-COMP:10700"/>
        <dbReference type="ChEBI" id="CHEBI:15378"/>
        <dbReference type="ChEBI" id="CHEBI:29950"/>
        <dbReference type="ChEBI" id="CHEBI:50058"/>
        <dbReference type="ChEBI" id="CHEBI:57783"/>
        <dbReference type="ChEBI" id="CHEBI:58349"/>
        <dbReference type="EC" id="1.8.1.9"/>
    </reaction>
</comment>
<dbReference type="GO" id="GO:0004324">
    <property type="term" value="F:ferredoxin-NADP+ reductase activity"/>
    <property type="evidence" value="ECO:0007669"/>
    <property type="project" value="UniProtKB-UniRule"/>
</dbReference>
<feature type="binding site" evidence="6">
    <location>
        <position position="94"/>
    </location>
    <ligand>
        <name>FAD</name>
        <dbReference type="ChEBI" id="CHEBI:57692"/>
    </ligand>
</feature>
<dbReference type="GO" id="GO:0004791">
    <property type="term" value="F:thioredoxin-disulfide reductase (NADPH) activity"/>
    <property type="evidence" value="ECO:0007669"/>
    <property type="project" value="UniProtKB-EC"/>
</dbReference>
<protein>
    <recommendedName>
        <fullName evidence="6">Ferredoxin--NADP reductase</fullName>
        <shortName evidence="6">FNR</shortName>
        <shortName evidence="6">Fd-NADP(+) reductase</shortName>
        <ecNumber evidence="6">1.18.1.2</ecNumber>
    </recommendedName>
</protein>
<evidence type="ECO:0000256" key="4">
    <source>
        <dbReference type="ARBA" id="ARBA00023002"/>
    </source>
</evidence>
<proteinExistence type="inferred from homology"/>
<comment type="caution">
    <text evidence="6">Lacks conserved residue(s) required for the propagation of feature annotation.</text>
</comment>
<dbReference type="OrthoDB" id="109585at2"/>
<dbReference type="GO" id="GO:0050660">
    <property type="term" value="F:flavin adenine dinucleotide binding"/>
    <property type="evidence" value="ECO:0007669"/>
    <property type="project" value="UniProtKB-UniRule"/>
</dbReference>
<feature type="binding site" evidence="6">
    <location>
        <position position="328"/>
    </location>
    <ligand>
        <name>FAD</name>
        <dbReference type="ChEBI" id="CHEBI:57692"/>
    </ligand>
</feature>
<organism evidence="8 9">
    <name type="scientific">Naumannella halotolerans</name>
    <dbReference type="NCBI Taxonomy" id="993414"/>
    <lineage>
        <taxon>Bacteria</taxon>
        <taxon>Bacillati</taxon>
        <taxon>Actinomycetota</taxon>
        <taxon>Actinomycetes</taxon>
        <taxon>Propionibacteriales</taxon>
        <taxon>Propionibacteriaceae</taxon>
        <taxon>Naumannella</taxon>
    </lineage>
</organism>
<feature type="binding site" evidence="6">
    <location>
        <position position="54"/>
    </location>
    <ligand>
        <name>FAD</name>
        <dbReference type="ChEBI" id="CHEBI:57692"/>
    </ligand>
</feature>
<dbReference type="InterPro" id="IPR036188">
    <property type="entry name" value="FAD/NAD-bd_sf"/>
</dbReference>